<dbReference type="Proteomes" id="UP000192602">
    <property type="component" value="Unassembled WGS sequence"/>
</dbReference>
<dbReference type="FunFam" id="3.30.70.270:FF:000001">
    <property type="entry name" value="Diguanylate cyclase domain protein"/>
    <property type="match status" value="1"/>
</dbReference>
<dbReference type="RefSeq" id="WP_084274566.1">
    <property type="nucleotide sequence ID" value="NZ_AP026671.1"/>
</dbReference>
<feature type="domain" description="GGDEF" evidence="4">
    <location>
        <begin position="225"/>
        <end position="356"/>
    </location>
</feature>
<evidence type="ECO:0000313" key="6">
    <source>
        <dbReference type="Proteomes" id="UP000192602"/>
    </source>
</evidence>
<dbReference type="EC" id="2.7.7.65" evidence="1"/>
<dbReference type="CDD" id="cd01949">
    <property type="entry name" value="GGDEF"/>
    <property type="match status" value="1"/>
</dbReference>
<gene>
    <name evidence="5" type="ORF">SAMN05660197_0030</name>
</gene>
<keyword evidence="3" id="KW-0175">Coiled coil</keyword>
<dbReference type="AlphaFoldDB" id="A0A1W1WRD1"/>
<evidence type="ECO:0000256" key="2">
    <source>
        <dbReference type="ARBA" id="ARBA00034247"/>
    </source>
</evidence>
<dbReference type="InterPro" id="IPR043128">
    <property type="entry name" value="Rev_trsase/Diguanyl_cyclase"/>
</dbReference>
<feature type="coiled-coil region" evidence="3">
    <location>
        <begin position="116"/>
        <end position="187"/>
    </location>
</feature>
<dbReference type="SMART" id="SM00267">
    <property type="entry name" value="GGDEF"/>
    <property type="match status" value="1"/>
</dbReference>
<dbReference type="Pfam" id="PF00990">
    <property type="entry name" value="GGDEF"/>
    <property type="match status" value="1"/>
</dbReference>
<dbReference type="GO" id="GO:0043709">
    <property type="term" value="P:cell adhesion involved in single-species biofilm formation"/>
    <property type="evidence" value="ECO:0007669"/>
    <property type="project" value="TreeGrafter"/>
</dbReference>
<sequence length="356" mass="41302">MKKEFCKLKEKLEKDIKLSRDDIKLIMNIVRKQMNFMIKNNIVITPKNYERWFYVFCNIIENNKELNDLEILGLFKEIYDAPYDEIKEKAGEDVEIKQKGMVKKLVRIADIIEQKLSEVINTLDSHNNSIDSHKNEIVQDEELITDEKTKNILKKILDELEMLRRENEFLTNELRKYHADVVRLQGELMTARTEAEIDFLTGLVNRRRFERALLEMINDYQNRGYPFALIYLDIDNFKSINDKYGHPSGDQVLKEIALILKTFLRANNIAARVGGEEFAILVPGATAKEGEIVAERLRNVIAQRTFSTLEDEIRVTASFGVTGVRTDDTIDTIFARVDKAMYDAKNSGKNRVVVVE</sequence>
<dbReference type="GO" id="GO:0052621">
    <property type="term" value="F:diguanylate cyclase activity"/>
    <property type="evidence" value="ECO:0007669"/>
    <property type="project" value="UniProtKB-EC"/>
</dbReference>
<name>A0A1W1WRD1_9BACT</name>
<organism evidence="5 6">
    <name type="scientific">Nitratiruptor tergarcus DSM 16512</name>
    <dbReference type="NCBI Taxonomy" id="1069081"/>
    <lineage>
        <taxon>Bacteria</taxon>
        <taxon>Pseudomonadati</taxon>
        <taxon>Campylobacterota</taxon>
        <taxon>Epsilonproteobacteria</taxon>
        <taxon>Nautiliales</taxon>
        <taxon>Nitratiruptoraceae</taxon>
        <taxon>Nitratiruptor</taxon>
    </lineage>
</organism>
<dbReference type="Gene3D" id="3.30.70.270">
    <property type="match status" value="1"/>
</dbReference>
<protein>
    <recommendedName>
        <fullName evidence="1">diguanylate cyclase</fullName>
        <ecNumber evidence="1">2.7.7.65</ecNumber>
    </recommendedName>
</protein>
<dbReference type="InterPro" id="IPR050469">
    <property type="entry name" value="Diguanylate_Cyclase"/>
</dbReference>
<accession>A0A1W1WRD1</accession>
<dbReference type="GO" id="GO:1902201">
    <property type="term" value="P:negative regulation of bacterial-type flagellum-dependent cell motility"/>
    <property type="evidence" value="ECO:0007669"/>
    <property type="project" value="TreeGrafter"/>
</dbReference>
<dbReference type="NCBIfam" id="TIGR00254">
    <property type="entry name" value="GGDEF"/>
    <property type="match status" value="1"/>
</dbReference>
<dbReference type="PROSITE" id="PS50887">
    <property type="entry name" value="GGDEF"/>
    <property type="match status" value="1"/>
</dbReference>
<dbReference type="STRING" id="1069081.SAMN05660197_0030"/>
<evidence type="ECO:0000313" key="5">
    <source>
        <dbReference type="EMBL" id="SMC08283.1"/>
    </source>
</evidence>
<dbReference type="SUPFAM" id="SSF55073">
    <property type="entry name" value="Nucleotide cyclase"/>
    <property type="match status" value="1"/>
</dbReference>
<keyword evidence="6" id="KW-1185">Reference proteome</keyword>
<dbReference type="PANTHER" id="PTHR45138">
    <property type="entry name" value="REGULATORY COMPONENTS OF SENSORY TRANSDUCTION SYSTEM"/>
    <property type="match status" value="1"/>
</dbReference>
<evidence type="ECO:0000259" key="4">
    <source>
        <dbReference type="PROSITE" id="PS50887"/>
    </source>
</evidence>
<dbReference type="PANTHER" id="PTHR45138:SF9">
    <property type="entry name" value="DIGUANYLATE CYCLASE DGCM-RELATED"/>
    <property type="match status" value="1"/>
</dbReference>
<reference evidence="6" key="1">
    <citation type="submission" date="2017-04" db="EMBL/GenBank/DDBJ databases">
        <authorList>
            <person name="Varghese N."/>
            <person name="Submissions S."/>
        </authorList>
    </citation>
    <scope>NUCLEOTIDE SEQUENCE [LARGE SCALE GENOMIC DNA]</scope>
    <source>
        <strain evidence="6">DSM 16512</strain>
    </source>
</reference>
<dbReference type="InterPro" id="IPR029787">
    <property type="entry name" value="Nucleotide_cyclase"/>
</dbReference>
<evidence type="ECO:0000256" key="3">
    <source>
        <dbReference type="SAM" id="Coils"/>
    </source>
</evidence>
<dbReference type="InterPro" id="IPR000160">
    <property type="entry name" value="GGDEF_dom"/>
</dbReference>
<dbReference type="OrthoDB" id="9779960at2"/>
<dbReference type="EMBL" id="FWWZ01000001">
    <property type="protein sequence ID" value="SMC08283.1"/>
    <property type="molecule type" value="Genomic_DNA"/>
</dbReference>
<proteinExistence type="predicted"/>
<comment type="catalytic activity">
    <reaction evidence="2">
        <text>2 GTP = 3',3'-c-di-GMP + 2 diphosphate</text>
        <dbReference type="Rhea" id="RHEA:24898"/>
        <dbReference type="ChEBI" id="CHEBI:33019"/>
        <dbReference type="ChEBI" id="CHEBI:37565"/>
        <dbReference type="ChEBI" id="CHEBI:58805"/>
        <dbReference type="EC" id="2.7.7.65"/>
    </reaction>
</comment>
<evidence type="ECO:0000256" key="1">
    <source>
        <dbReference type="ARBA" id="ARBA00012528"/>
    </source>
</evidence>
<dbReference type="GO" id="GO:0005886">
    <property type="term" value="C:plasma membrane"/>
    <property type="evidence" value="ECO:0007669"/>
    <property type="project" value="TreeGrafter"/>
</dbReference>